<dbReference type="GO" id="GO:0016812">
    <property type="term" value="F:hydrolase activity, acting on carbon-nitrogen (but not peptide) bonds, in cyclic amides"/>
    <property type="evidence" value="ECO:0007669"/>
    <property type="project" value="TreeGrafter"/>
</dbReference>
<reference evidence="2" key="1">
    <citation type="submission" date="2022-08" db="EMBL/GenBank/DDBJ databases">
        <authorList>
            <person name="Vandamme P."/>
            <person name="Hettiarachchi A."/>
            <person name="Peeters C."/>
            <person name="Cnockaert M."/>
            <person name="Carlier A."/>
        </authorList>
    </citation>
    <scope>NUCLEOTIDE SEQUENCE</scope>
    <source>
        <strain evidence="2">LMG 31809</strain>
    </source>
</reference>
<dbReference type="InterPro" id="IPR011059">
    <property type="entry name" value="Metal-dep_hydrolase_composite"/>
</dbReference>
<evidence type="ECO:0000259" key="1">
    <source>
        <dbReference type="Pfam" id="PF07969"/>
    </source>
</evidence>
<dbReference type="AlphaFoldDB" id="A0A9X3Z8A7"/>
<feature type="domain" description="Amidohydrolase 3" evidence="1">
    <location>
        <begin position="420"/>
        <end position="535"/>
    </location>
</feature>
<evidence type="ECO:0000313" key="3">
    <source>
        <dbReference type="Proteomes" id="UP001141619"/>
    </source>
</evidence>
<dbReference type="SUPFAM" id="SSF51338">
    <property type="entry name" value="Composite domain of metallo-dependent hydrolases"/>
    <property type="match status" value="1"/>
</dbReference>
<dbReference type="InterPro" id="IPR013108">
    <property type="entry name" value="Amidohydro_3"/>
</dbReference>
<organism evidence="2 3">
    <name type="scientific">Govanella unica</name>
    <dbReference type="NCBI Taxonomy" id="2975056"/>
    <lineage>
        <taxon>Bacteria</taxon>
        <taxon>Pseudomonadati</taxon>
        <taxon>Pseudomonadota</taxon>
        <taxon>Alphaproteobacteria</taxon>
        <taxon>Emcibacterales</taxon>
        <taxon>Govanellaceae</taxon>
        <taxon>Govanella</taxon>
    </lineage>
</organism>
<proteinExistence type="predicted"/>
<dbReference type="Pfam" id="PF07969">
    <property type="entry name" value="Amidohydro_3"/>
    <property type="match status" value="1"/>
</dbReference>
<dbReference type="EMBL" id="JANWOI010000007">
    <property type="protein sequence ID" value="MDA5195135.1"/>
    <property type="molecule type" value="Genomic_DNA"/>
</dbReference>
<dbReference type="SUPFAM" id="SSF51556">
    <property type="entry name" value="Metallo-dependent hydrolases"/>
    <property type="match status" value="1"/>
</dbReference>
<dbReference type="InterPro" id="IPR032466">
    <property type="entry name" value="Metal_Hydrolase"/>
</dbReference>
<comment type="caution">
    <text evidence="2">The sequence shown here is derived from an EMBL/GenBank/DDBJ whole genome shotgun (WGS) entry which is preliminary data.</text>
</comment>
<dbReference type="Proteomes" id="UP001141619">
    <property type="component" value="Unassembled WGS sequence"/>
</dbReference>
<dbReference type="GO" id="GO:0005829">
    <property type="term" value="C:cytosol"/>
    <property type="evidence" value="ECO:0007669"/>
    <property type="project" value="TreeGrafter"/>
</dbReference>
<sequence length="555" mass="60011">MIERVSGAESVSRKFRRYLKTACLSTAILTLGCGVVLAKDADILIRNGLIVDGNGGQPYKGDIAIKDGVIQAVGKIKNIKARTVVDAKGYVVSPGFIDPHTHIPEAIEHLDGKFLSEQDIRQGVTTVIIGPDGFKSPEELRAILAAAKAKGTSQNYGCYVGHNGVRKAVMGNVQRTPSAQELDAMRAQVREGMDLGCVGLSSGLMYEPGMFSEPGEIVELAKVVKPYDGIYDSHSRNPVKHFLQSELETAEIGIKAGIPANLGHVKAVGLGNEGKAIELVGRVDELIAKGYPITGDVYPYDGAATTPLAAILVYPDQASRKDWSPEAAMTRLRATLKDAKAVAQLKDHSENGINGGFSWIKAVGYDSMRIVDIPSHPELLDKYISLLAQERGEDPFKTLTDLLLATDGKLTITLGAIKDPDLHAMLKAPWAMISSDGSHIHGNYALHPRSTGSFARVLGHYSRDLKLFSLEEAVRKMTSLPADTLRLYDRGRLQAGKVADIAIFDPATIIDKSTYMEPRTLAVGMNHVLVNGEFVLRNGKMTEAVPGHFVARQKK</sequence>
<reference evidence="2" key="2">
    <citation type="journal article" date="2023" name="Syst. Appl. Microbiol.">
        <title>Govania unica gen. nov., sp. nov., a rare biosphere bacterium that represents a novel family in the class Alphaproteobacteria.</title>
        <authorList>
            <person name="Vandamme P."/>
            <person name="Peeters C."/>
            <person name="Hettiarachchi A."/>
            <person name="Cnockaert M."/>
            <person name="Carlier A."/>
        </authorList>
    </citation>
    <scope>NUCLEOTIDE SEQUENCE</scope>
    <source>
        <strain evidence="2">LMG 31809</strain>
    </source>
</reference>
<dbReference type="PROSITE" id="PS51257">
    <property type="entry name" value="PROKAR_LIPOPROTEIN"/>
    <property type="match status" value="1"/>
</dbReference>
<dbReference type="RefSeq" id="WP_274944850.1">
    <property type="nucleotide sequence ID" value="NZ_JANWOI010000007.1"/>
</dbReference>
<keyword evidence="3" id="KW-1185">Reference proteome</keyword>
<dbReference type="PANTHER" id="PTHR11647:SF1">
    <property type="entry name" value="COLLAPSIN RESPONSE MEDIATOR PROTEIN"/>
    <property type="match status" value="1"/>
</dbReference>
<dbReference type="PANTHER" id="PTHR11647">
    <property type="entry name" value="HYDRANTOINASE/DIHYDROPYRIMIDINASE FAMILY MEMBER"/>
    <property type="match status" value="1"/>
</dbReference>
<protein>
    <submittedName>
        <fullName evidence="2">Amidohydrolase family protein</fullName>
    </submittedName>
</protein>
<dbReference type="Gene3D" id="3.20.20.140">
    <property type="entry name" value="Metal-dependent hydrolases"/>
    <property type="match status" value="2"/>
</dbReference>
<evidence type="ECO:0000313" key="2">
    <source>
        <dbReference type="EMBL" id="MDA5195135.1"/>
    </source>
</evidence>
<dbReference type="Gene3D" id="2.30.40.10">
    <property type="entry name" value="Urease, subunit C, domain 1"/>
    <property type="match status" value="1"/>
</dbReference>
<dbReference type="InterPro" id="IPR050378">
    <property type="entry name" value="Metallo-dep_Hydrolases_sf"/>
</dbReference>
<accession>A0A9X3Z8A7</accession>
<name>A0A9X3Z8A7_9PROT</name>
<gene>
    <name evidence="2" type="ORF">NYP16_14385</name>
</gene>